<dbReference type="HAMAP" id="MF_00186">
    <property type="entry name" value="Glycerol_kin"/>
    <property type="match status" value="1"/>
</dbReference>
<keyword evidence="7 10" id="KW-0067">ATP-binding</keyword>
<feature type="binding site" evidence="10">
    <location>
        <position position="12"/>
    </location>
    <ligand>
        <name>ADP</name>
        <dbReference type="ChEBI" id="CHEBI:456216"/>
    </ligand>
</feature>
<feature type="binding site" evidence="10">
    <location>
        <position position="246"/>
    </location>
    <ligand>
        <name>glycerol</name>
        <dbReference type="ChEBI" id="CHEBI:17754"/>
    </ligand>
</feature>
<comment type="function">
    <text evidence="9 10">Key enzyme in the regulation of glycerol uptake and metabolism. Catalyzes the phosphorylation of glycerol to yield sn-glycerol 3-phosphate.</text>
</comment>
<organism evidence="14 15">
    <name type="scientific">Amnibacterium kyonggiense</name>
    <dbReference type="NCBI Taxonomy" id="595671"/>
    <lineage>
        <taxon>Bacteria</taxon>
        <taxon>Bacillati</taxon>
        <taxon>Actinomycetota</taxon>
        <taxon>Actinomycetes</taxon>
        <taxon>Micrococcales</taxon>
        <taxon>Microbacteriaceae</taxon>
        <taxon>Amnibacterium</taxon>
    </lineage>
</organism>
<feature type="binding site" evidence="10">
    <location>
        <position position="83"/>
    </location>
    <ligand>
        <name>glycerol</name>
        <dbReference type="ChEBI" id="CHEBI:17754"/>
    </ligand>
</feature>
<dbReference type="Pfam" id="PF00370">
    <property type="entry name" value="FGGY_N"/>
    <property type="match status" value="1"/>
</dbReference>
<feature type="binding site" evidence="10">
    <location>
        <position position="82"/>
    </location>
    <ligand>
        <name>glycerol</name>
        <dbReference type="ChEBI" id="CHEBI:17754"/>
    </ligand>
</feature>
<dbReference type="GO" id="GO:0019563">
    <property type="term" value="P:glycerol catabolic process"/>
    <property type="evidence" value="ECO:0007669"/>
    <property type="project" value="UniProtKB-UniRule"/>
</dbReference>
<comment type="activity regulation">
    <text evidence="10">Inhibited by fructose 1,6-bisphosphate (FBP).</text>
</comment>
<comment type="catalytic activity">
    <reaction evidence="8 10">
        <text>glycerol + ATP = sn-glycerol 3-phosphate + ADP + H(+)</text>
        <dbReference type="Rhea" id="RHEA:21644"/>
        <dbReference type="ChEBI" id="CHEBI:15378"/>
        <dbReference type="ChEBI" id="CHEBI:17754"/>
        <dbReference type="ChEBI" id="CHEBI:30616"/>
        <dbReference type="ChEBI" id="CHEBI:57597"/>
        <dbReference type="ChEBI" id="CHEBI:456216"/>
        <dbReference type="EC" id="2.7.1.30"/>
    </reaction>
</comment>
<evidence type="ECO:0000313" key="15">
    <source>
        <dbReference type="Proteomes" id="UP000295344"/>
    </source>
</evidence>
<dbReference type="PANTHER" id="PTHR10196">
    <property type="entry name" value="SUGAR KINASE"/>
    <property type="match status" value="1"/>
</dbReference>
<dbReference type="FunFam" id="3.30.420.40:FF:000008">
    <property type="entry name" value="Glycerol kinase"/>
    <property type="match status" value="1"/>
</dbReference>
<sequence>MADYVLAIDQGTTSTRAMIFDHEGKVVSTGQLEHQQIFPRAGWVEHDPVEIWNNTREVIGQALSRADITRHDIAAVGITNQRETTVVWEKATGKPVYNAIVWQDTRTQSIVDRFAADGGVERFKDTVGLPLSTYFAGTKIVWILENVDGAREKAENGELLFGTTDTWVLWNLTGGTDGGVHATDVTNASRTLFMDLRTLAWDESILDVFGVPKSMLPEIRSSSEVYGAVESSSLLREVPIAGILGDQQAATFGQVAFEVGEAKNTYGTGNFLIFPTGTEIVHSTNGLLTTMAYRLGDGEPHYALEGSVAVTGSLIQWLRDNLGLIGSAPEVEALAKTVDDNGGAYFVPAFSGLFAPYWRSEARGALVGLTRFVNKGHIARAALEATAFQSREVLDAVNADTGDELKELKVDGGMVANDLLMQFQADILGVPVVRPVVAETTALGAAYAAGLAVGFWKDFDDLRKNWQEDARWEPKMDAAERERQYRLWKKAVTKTFDWVDEDVQ</sequence>
<feature type="binding site" evidence="10">
    <location>
        <position position="134"/>
    </location>
    <ligand>
        <name>sn-glycerol 3-phosphate</name>
        <dbReference type="ChEBI" id="CHEBI:57597"/>
    </ligand>
</feature>
<evidence type="ECO:0000256" key="2">
    <source>
        <dbReference type="ARBA" id="ARBA00009156"/>
    </source>
</evidence>
<feature type="domain" description="Carbohydrate kinase FGGY C-terminal" evidence="13">
    <location>
        <begin position="263"/>
        <end position="452"/>
    </location>
</feature>
<protein>
    <recommendedName>
        <fullName evidence="10">Glycerol kinase</fullName>
        <ecNumber evidence="10">2.7.1.30</ecNumber>
    </recommendedName>
    <alternativeName>
        <fullName evidence="10">ATP:glycerol 3-phosphotransferase</fullName>
    </alternativeName>
    <alternativeName>
        <fullName evidence="10">Glycerokinase</fullName>
        <shortName evidence="10">GK</shortName>
    </alternativeName>
</protein>
<feature type="binding site" evidence="10">
    <location>
        <position position="14"/>
    </location>
    <ligand>
        <name>ATP</name>
        <dbReference type="ChEBI" id="CHEBI:30616"/>
    </ligand>
</feature>
<dbReference type="GO" id="GO:0005524">
    <property type="term" value="F:ATP binding"/>
    <property type="evidence" value="ECO:0007669"/>
    <property type="project" value="UniProtKB-UniRule"/>
</dbReference>
<dbReference type="NCBIfam" id="TIGR01311">
    <property type="entry name" value="glycerol_kin"/>
    <property type="match status" value="1"/>
</dbReference>
<accession>A0A4R7FKX9</accession>
<keyword evidence="3 10" id="KW-0808">Transferase</keyword>
<dbReference type="EMBL" id="SOAM01000002">
    <property type="protein sequence ID" value="TDS77051.1"/>
    <property type="molecule type" value="Genomic_DNA"/>
</dbReference>
<feature type="binding site" evidence="10">
    <location>
        <position position="268"/>
    </location>
    <ligand>
        <name>ATP</name>
        <dbReference type="ChEBI" id="CHEBI:30616"/>
    </ligand>
</feature>
<dbReference type="InterPro" id="IPR018483">
    <property type="entry name" value="Carb_kinase_FGGY_CS"/>
</dbReference>
<feature type="domain" description="Carbohydrate kinase FGGY N-terminal" evidence="12">
    <location>
        <begin position="4"/>
        <end position="253"/>
    </location>
</feature>
<keyword evidence="6 10" id="KW-0319">Glycerol metabolism</keyword>
<feature type="binding site" evidence="10">
    <location>
        <position position="312"/>
    </location>
    <ligand>
        <name>ATP</name>
        <dbReference type="ChEBI" id="CHEBI:30616"/>
    </ligand>
</feature>
<feature type="binding site" evidence="10">
    <location>
        <position position="413"/>
    </location>
    <ligand>
        <name>ATP</name>
        <dbReference type="ChEBI" id="CHEBI:30616"/>
    </ligand>
</feature>
<evidence type="ECO:0000256" key="5">
    <source>
        <dbReference type="ARBA" id="ARBA00022777"/>
    </source>
</evidence>
<keyword evidence="4 10" id="KW-0547">Nucleotide-binding</keyword>
<dbReference type="PROSITE" id="PS00445">
    <property type="entry name" value="FGGY_KINASES_2"/>
    <property type="match status" value="1"/>
</dbReference>
<evidence type="ECO:0000256" key="10">
    <source>
        <dbReference type="HAMAP-Rule" id="MF_00186"/>
    </source>
</evidence>
<evidence type="ECO:0000259" key="12">
    <source>
        <dbReference type="Pfam" id="PF00370"/>
    </source>
</evidence>
<evidence type="ECO:0000259" key="13">
    <source>
        <dbReference type="Pfam" id="PF02782"/>
    </source>
</evidence>
<feature type="binding site" evidence="10">
    <location>
        <position position="12"/>
    </location>
    <ligand>
        <name>ATP</name>
        <dbReference type="ChEBI" id="CHEBI:30616"/>
    </ligand>
</feature>
<evidence type="ECO:0000256" key="11">
    <source>
        <dbReference type="RuleBase" id="RU003733"/>
    </source>
</evidence>
<dbReference type="InterPro" id="IPR043129">
    <property type="entry name" value="ATPase_NBD"/>
</dbReference>
<dbReference type="OrthoDB" id="9805576at2"/>
<dbReference type="UniPathway" id="UPA00618">
    <property type="reaction ID" value="UER00672"/>
</dbReference>
<evidence type="ECO:0000313" key="14">
    <source>
        <dbReference type="EMBL" id="TDS77051.1"/>
    </source>
</evidence>
<evidence type="ECO:0000256" key="4">
    <source>
        <dbReference type="ARBA" id="ARBA00022741"/>
    </source>
</evidence>
<proteinExistence type="inferred from homology"/>
<dbReference type="RefSeq" id="WP_133766168.1">
    <property type="nucleotide sequence ID" value="NZ_BAAARP010000002.1"/>
</dbReference>
<dbReference type="Pfam" id="PF02782">
    <property type="entry name" value="FGGY_C"/>
    <property type="match status" value="1"/>
</dbReference>
<feature type="binding site" evidence="10">
    <location>
        <position position="83"/>
    </location>
    <ligand>
        <name>sn-glycerol 3-phosphate</name>
        <dbReference type="ChEBI" id="CHEBI:57597"/>
    </ligand>
</feature>
<dbReference type="FunFam" id="3.30.420.40:FF:000007">
    <property type="entry name" value="Glycerol kinase"/>
    <property type="match status" value="1"/>
</dbReference>
<evidence type="ECO:0000256" key="7">
    <source>
        <dbReference type="ARBA" id="ARBA00022840"/>
    </source>
</evidence>
<dbReference type="NCBIfam" id="NF000756">
    <property type="entry name" value="PRK00047.1"/>
    <property type="match status" value="1"/>
</dbReference>
<feature type="binding site" evidence="10">
    <location>
        <position position="417"/>
    </location>
    <ligand>
        <name>ADP</name>
        <dbReference type="ChEBI" id="CHEBI:456216"/>
    </ligand>
</feature>
<feature type="binding site" evidence="10">
    <location>
        <position position="134"/>
    </location>
    <ligand>
        <name>glycerol</name>
        <dbReference type="ChEBI" id="CHEBI:17754"/>
    </ligand>
</feature>
<comment type="caution">
    <text evidence="14">The sequence shown here is derived from an EMBL/GenBank/DDBJ whole genome shotgun (WGS) entry which is preliminary data.</text>
</comment>
<feature type="binding site" evidence="10">
    <location>
        <position position="246"/>
    </location>
    <ligand>
        <name>sn-glycerol 3-phosphate</name>
        <dbReference type="ChEBI" id="CHEBI:57597"/>
    </ligand>
</feature>
<dbReference type="Gene3D" id="3.30.420.40">
    <property type="match status" value="2"/>
</dbReference>
<feature type="binding site" evidence="10">
    <location>
        <position position="12"/>
    </location>
    <ligand>
        <name>sn-glycerol 3-phosphate</name>
        <dbReference type="ChEBI" id="CHEBI:57597"/>
    </ligand>
</feature>
<name>A0A4R7FKX9_9MICO</name>
<evidence type="ECO:0000256" key="1">
    <source>
        <dbReference type="ARBA" id="ARBA00005190"/>
    </source>
</evidence>
<feature type="binding site" evidence="10">
    <location>
        <position position="312"/>
    </location>
    <ligand>
        <name>ADP</name>
        <dbReference type="ChEBI" id="CHEBI:456216"/>
    </ligand>
</feature>
<comment type="similarity">
    <text evidence="2 10 11">Belongs to the FGGY kinase family.</text>
</comment>
<feature type="binding site" evidence="10">
    <location>
        <position position="413"/>
    </location>
    <ligand>
        <name>ADP</name>
        <dbReference type="ChEBI" id="CHEBI:456216"/>
    </ligand>
</feature>
<dbReference type="CDD" id="cd07769">
    <property type="entry name" value="ASKHA_NBD_FGGY_GK"/>
    <property type="match status" value="1"/>
</dbReference>
<keyword evidence="5 10" id="KW-0418">Kinase</keyword>
<feature type="binding site" evidence="10">
    <location>
        <position position="247"/>
    </location>
    <ligand>
        <name>glycerol</name>
        <dbReference type="ChEBI" id="CHEBI:17754"/>
    </ligand>
</feature>
<feature type="binding site" evidence="10">
    <location>
        <position position="268"/>
    </location>
    <ligand>
        <name>ADP</name>
        <dbReference type="ChEBI" id="CHEBI:456216"/>
    </ligand>
</feature>
<feature type="binding site" evidence="10">
    <location>
        <position position="316"/>
    </location>
    <ligand>
        <name>ATP</name>
        <dbReference type="ChEBI" id="CHEBI:30616"/>
    </ligand>
</feature>
<evidence type="ECO:0000256" key="3">
    <source>
        <dbReference type="ARBA" id="ARBA00022679"/>
    </source>
</evidence>
<dbReference type="AlphaFoldDB" id="A0A4R7FKX9"/>
<dbReference type="Proteomes" id="UP000295344">
    <property type="component" value="Unassembled WGS sequence"/>
</dbReference>
<keyword evidence="15" id="KW-1185">Reference proteome</keyword>
<evidence type="ECO:0000256" key="9">
    <source>
        <dbReference type="ARBA" id="ARBA00054633"/>
    </source>
</evidence>
<feature type="binding site" evidence="10">
    <location>
        <position position="82"/>
    </location>
    <ligand>
        <name>sn-glycerol 3-phosphate</name>
        <dbReference type="ChEBI" id="CHEBI:57597"/>
    </ligand>
</feature>
<feature type="binding site" evidence="10">
    <location>
        <position position="16"/>
    </location>
    <ligand>
        <name>ADP</name>
        <dbReference type="ChEBI" id="CHEBI:456216"/>
    </ligand>
</feature>
<dbReference type="InterPro" id="IPR005999">
    <property type="entry name" value="Glycerol_kin"/>
</dbReference>
<dbReference type="GO" id="GO:0004370">
    <property type="term" value="F:glycerol kinase activity"/>
    <property type="evidence" value="ECO:0007669"/>
    <property type="project" value="UniProtKB-UniRule"/>
</dbReference>
<dbReference type="InterPro" id="IPR000577">
    <property type="entry name" value="Carb_kinase_FGGY"/>
</dbReference>
<dbReference type="GO" id="GO:0005829">
    <property type="term" value="C:cytosol"/>
    <property type="evidence" value="ECO:0007669"/>
    <property type="project" value="TreeGrafter"/>
</dbReference>
<dbReference type="InterPro" id="IPR018485">
    <property type="entry name" value="FGGY_C"/>
</dbReference>
<feature type="binding site" evidence="10">
    <location>
        <position position="13"/>
    </location>
    <ligand>
        <name>ATP</name>
        <dbReference type="ChEBI" id="CHEBI:30616"/>
    </ligand>
</feature>
<dbReference type="GO" id="GO:0006072">
    <property type="term" value="P:glycerol-3-phosphate metabolic process"/>
    <property type="evidence" value="ECO:0007669"/>
    <property type="project" value="InterPro"/>
</dbReference>
<reference evidence="14 15" key="1">
    <citation type="submission" date="2019-03" db="EMBL/GenBank/DDBJ databases">
        <title>Genomic Encyclopedia of Archaeal and Bacterial Type Strains, Phase II (KMG-II): from individual species to whole genera.</title>
        <authorList>
            <person name="Goeker M."/>
        </authorList>
    </citation>
    <scope>NUCLEOTIDE SEQUENCE [LARGE SCALE GENOMIC DNA]</scope>
    <source>
        <strain evidence="14 15">DSM 24782</strain>
    </source>
</reference>
<dbReference type="PIRSF" id="PIRSF000538">
    <property type="entry name" value="GlpK"/>
    <property type="match status" value="1"/>
</dbReference>
<dbReference type="SUPFAM" id="SSF53067">
    <property type="entry name" value="Actin-like ATPase domain"/>
    <property type="match status" value="2"/>
</dbReference>
<comment type="pathway">
    <text evidence="1 10">Polyol metabolism; glycerol degradation via glycerol kinase pathway; sn-glycerol 3-phosphate from glycerol: step 1/1.</text>
</comment>
<gene>
    <name evidence="10" type="primary">glpK</name>
    <name evidence="14" type="ORF">CLV52_1990</name>
</gene>
<dbReference type="EC" id="2.7.1.30" evidence="10"/>
<evidence type="ECO:0000256" key="6">
    <source>
        <dbReference type="ARBA" id="ARBA00022798"/>
    </source>
</evidence>
<dbReference type="InterPro" id="IPR018484">
    <property type="entry name" value="FGGY_N"/>
</dbReference>
<dbReference type="PANTHER" id="PTHR10196:SF69">
    <property type="entry name" value="GLYCEROL KINASE"/>
    <property type="match status" value="1"/>
</dbReference>
<evidence type="ECO:0000256" key="8">
    <source>
        <dbReference type="ARBA" id="ARBA00052101"/>
    </source>
</evidence>